<dbReference type="CDD" id="cd07344">
    <property type="entry name" value="M48_yhfN_like"/>
    <property type="match status" value="1"/>
</dbReference>
<evidence type="ECO:0000313" key="3">
    <source>
        <dbReference type="Proteomes" id="UP000195652"/>
    </source>
</evidence>
<dbReference type="PANTHER" id="PTHR30399:SF1">
    <property type="entry name" value="UTP PYROPHOSPHATASE"/>
    <property type="match status" value="1"/>
</dbReference>
<evidence type="ECO:0000313" key="2">
    <source>
        <dbReference type="EMBL" id="ARU45678.1"/>
    </source>
</evidence>
<dbReference type="Proteomes" id="UP000195652">
    <property type="component" value="Chromosome"/>
</dbReference>
<dbReference type="EMBL" id="CP021417">
    <property type="protein sequence ID" value="ARU45678.1"/>
    <property type="molecule type" value="Genomic_DNA"/>
</dbReference>
<sequence length="171" mass="19904">MPRKNTPELPVEVIRSKRRVRTVSARLIDGRVQIRIPESMSKSDEQRVIAEMSAKVKRKTQSTAESNDALFQRAQYLNRRYLDGKANLSSIKWVTNQRRRWGSCSQSTGEIRISHRLREVPDYVVDSVIIHELVHTFIHNGHSKEFWEWADRAPYAERAKGFLEAMQRVSG</sequence>
<reference evidence="2 3" key="2">
    <citation type="journal article" date="2020" name="Antonie Van Leeuwenhoek">
        <title>Phylogenomic characterisation of a novel corynebacterial species pathogenic to animals.</title>
        <authorList>
            <person name="Moller J."/>
            <person name="Musella L."/>
            <person name="Melnikov V."/>
            <person name="Geissdorfer W."/>
            <person name="Burkovski A."/>
            <person name="Sangal V."/>
        </authorList>
    </citation>
    <scope>NUCLEOTIDE SEQUENCE [LARGE SCALE GENOMIC DNA]</scope>
    <source>
        <strain evidence="2 3">PO100/5</strain>
    </source>
</reference>
<organism evidence="2 3">
    <name type="scientific">Corynebacterium silvaticum</name>
    <dbReference type="NCBI Taxonomy" id="2320431"/>
    <lineage>
        <taxon>Bacteria</taxon>
        <taxon>Bacillati</taxon>
        <taxon>Actinomycetota</taxon>
        <taxon>Actinomycetes</taxon>
        <taxon>Mycobacteriales</taxon>
        <taxon>Corynebacteriaceae</taxon>
        <taxon>Corynebacterium</taxon>
    </lineage>
</organism>
<dbReference type="OrthoDB" id="9811177at2"/>
<dbReference type="InterPro" id="IPR053136">
    <property type="entry name" value="UTP_pyrophosphatase-like"/>
</dbReference>
<evidence type="ECO:0000259" key="1">
    <source>
        <dbReference type="Pfam" id="PF01863"/>
    </source>
</evidence>
<reference evidence="2 3" key="3">
    <citation type="journal article" date="2020" name="Int. J. Syst. Evol. Microbiol.">
        <title>Corynebacterium silvaticum sp. nov., a unique group of NTTB corynebacteria in wild boar and roe deer.</title>
        <authorList>
            <person name="Dangel A."/>
            <person name="Berger A."/>
            <person name="Rau J."/>
            <person name="Eisenberg T."/>
            <person name="Kampfer P."/>
            <person name="Margos G."/>
            <person name="Contzen M."/>
            <person name="Busse H.J."/>
            <person name="Konrad R."/>
            <person name="Peters M."/>
            <person name="Sting R."/>
            <person name="Sing A."/>
        </authorList>
    </citation>
    <scope>NUCLEOTIDE SEQUENCE [LARGE SCALE GENOMIC DNA]</scope>
    <source>
        <strain evidence="2 3">PO100/5</strain>
    </source>
</reference>
<dbReference type="AlphaFoldDB" id="A0A7U5HKX0"/>
<gene>
    <name evidence="2" type="ORF">CBE74_03245</name>
</gene>
<dbReference type="KEGG" id="csil:CBE74_03245"/>
<keyword evidence="3" id="KW-1185">Reference proteome</keyword>
<dbReference type="RefSeq" id="WP_087453525.1">
    <property type="nucleotide sequence ID" value="NZ_CP021417.2"/>
</dbReference>
<dbReference type="PANTHER" id="PTHR30399">
    <property type="entry name" value="UNCHARACTERIZED PROTEIN YGJP"/>
    <property type="match status" value="1"/>
</dbReference>
<proteinExistence type="predicted"/>
<reference evidence="2 3" key="1">
    <citation type="journal article" date="2014" name="BMC Vet. Res.">
        <title>First report of Corynebacterium pseudotuberculosis from caseous lymphadenitis lesions in Black Alentejano pig (Sus scrofa domesticus).</title>
        <authorList>
            <person name="Oliveira M."/>
            <person name="Barroco C."/>
            <person name="Mottola C."/>
            <person name="Santos R."/>
            <person name="Lemsaddek A."/>
            <person name="Tavares L."/>
            <person name="Semedo-Lemsaddek T."/>
        </authorList>
    </citation>
    <scope>NUCLEOTIDE SEQUENCE [LARGE SCALE GENOMIC DNA]</scope>
    <source>
        <strain evidence="2 3">PO100/5</strain>
    </source>
</reference>
<reference evidence="2 3" key="4">
    <citation type="journal article" date="2020" name="PLoS ONE">
        <title>Taxonomic classification of strain PO100/5 shows a broader geographic distribution and genetic markers of the recently described Corynebacterium silvaticum.</title>
        <authorList>
            <person name="Viana M.V.C."/>
            <person name="Profeta R."/>
            <person name="da Silva A.L."/>
            <person name="Hurtado R."/>
            <person name="Cerqueira J.C."/>
            <person name="Ribeiro B.F.S."/>
            <person name="Almeida M.O."/>
            <person name="Morais-Rodrigues F."/>
            <person name="Soares S.C."/>
            <person name="Oliveira M."/>
            <person name="Tavares L."/>
            <person name="Figueiredo H."/>
            <person name="Wattam A.R."/>
            <person name="Barh D."/>
            <person name="Ghosh P."/>
            <person name="Silva A."/>
            <person name="Azevedo V."/>
        </authorList>
    </citation>
    <scope>NUCLEOTIDE SEQUENCE [LARGE SCALE GENOMIC DNA]</scope>
    <source>
        <strain evidence="2 3">PO100/5</strain>
    </source>
</reference>
<accession>A0A7U5HKX0</accession>
<name>A0A7U5HKX0_9CORY</name>
<dbReference type="GeneID" id="75007293"/>
<protein>
    <submittedName>
        <fullName evidence="2">M48 family metallopeptidase</fullName>
    </submittedName>
</protein>
<dbReference type="InterPro" id="IPR002725">
    <property type="entry name" value="YgjP-like_metallopeptidase"/>
</dbReference>
<feature type="domain" description="YgjP-like metallopeptidase" evidence="1">
    <location>
        <begin position="94"/>
        <end position="152"/>
    </location>
</feature>
<dbReference type="Pfam" id="PF01863">
    <property type="entry name" value="YgjP-like"/>
    <property type="match status" value="1"/>
</dbReference>
<dbReference type="Gene3D" id="3.30.2010.10">
    <property type="entry name" value="Metalloproteases ('zincins'), catalytic domain"/>
    <property type="match status" value="1"/>
</dbReference>